<keyword evidence="2 6" id="KW-0645">Protease</keyword>
<proteinExistence type="inferred from homology"/>
<dbReference type="GO" id="GO:0004252">
    <property type="term" value="F:serine-type endopeptidase activity"/>
    <property type="evidence" value="ECO:0007669"/>
    <property type="project" value="UniProtKB-UniRule"/>
</dbReference>
<dbReference type="InterPro" id="IPR023828">
    <property type="entry name" value="Peptidase_S8_Ser-AS"/>
</dbReference>
<dbReference type="InterPro" id="IPR015500">
    <property type="entry name" value="Peptidase_S8_subtilisin-rel"/>
</dbReference>
<dbReference type="InterPro" id="IPR037045">
    <property type="entry name" value="S8pro/Inhibitor_I9_sf"/>
</dbReference>
<comment type="caution">
    <text evidence="11">The sequence shown here is derived from an EMBL/GenBank/DDBJ whole genome shotgun (WGS) entry which is preliminary data.</text>
</comment>
<dbReference type="OrthoDB" id="206201at2759"/>
<dbReference type="Gene3D" id="3.30.70.80">
    <property type="entry name" value="Peptidase S8 propeptide/proteinase inhibitor I9"/>
    <property type="match status" value="1"/>
</dbReference>
<keyword evidence="12" id="KW-1185">Reference proteome</keyword>
<dbReference type="InterPro" id="IPR023827">
    <property type="entry name" value="Peptidase_S8_Asp-AS"/>
</dbReference>
<evidence type="ECO:0000313" key="12">
    <source>
        <dbReference type="Proteomes" id="UP000813444"/>
    </source>
</evidence>
<dbReference type="SUPFAM" id="SSF54897">
    <property type="entry name" value="Protease propeptides/inhibitors"/>
    <property type="match status" value="1"/>
</dbReference>
<evidence type="ECO:0000259" key="10">
    <source>
        <dbReference type="Pfam" id="PF05922"/>
    </source>
</evidence>
<dbReference type="PROSITE" id="PS51892">
    <property type="entry name" value="SUBTILASE"/>
    <property type="match status" value="1"/>
</dbReference>
<dbReference type="InterPro" id="IPR022398">
    <property type="entry name" value="Peptidase_S8_His-AS"/>
</dbReference>
<sequence>MRASILIAALPLAMAAPQKRAPLIVPRDVEIIPNKYIVKLKEPAEGEVSAAIDTVVSSIAADADVVYENLGGFAATLSDEEVESLRSSGAVEFIEHDSIVSISATQTGAPWGLARLSNTSPGSTTYTYDDSAGAGTCVYVVDTGIEVGHSQFGGRASFVGNFVDSSNTDGHGHGTHCAGTVGGSTYGVAKRTQLFAVKVLNASGQGSNSGVIAGMDFVISDSRSRASQCPRGFVASMSLGGGFSSASNAAARRITDAGIFLAVAAGNGDSLGRPVNINTVSPASEPSACTVGATDSSDRVASFSNYGDLLDIYAPGVSVLSAWIGGRTNTISGTSMATPHIAGLGAYFLGLGASSASNMCQYIRAGALSGAISGVRSGTANLLAQN</sequence>
<dbReference type="FunFam" id="3.40.50.200:FF:000014">
    <property type="entry name" value="Proteinase K"/>
    <property type="match status" value="1"/>
</dbReference>
<keyword evidence="5 6" id="KW-0720">Serine protease</keyword>
<evidence type="ECO:0000256" key="8">
    <source>
        <dbReference type="SAM" id="SignalP"/>
    </source>
</evidence>
<accession>A0A8K0WQR6</accession>
<dbReference type="GO" id="GO:0005576">
    <property type="term" value="C:extracellular region"/>
    <property type="evidence" value="ECO:0007669"/>
    <property type="project" value="UniProtKB-ARBA"/>
</dbReference>
<feature type="active site" description="Charge relay system" evidence="6">
    <location>
        <position position="142"/>
    </location>
</feature>
<name>A0A8K0WQR6_9HYPO</name>
<dbReference type="PRINTS" id="PR00723">
    <property type="entry name" value="SUBTILISIN"/>
</dbReference>
<protein>
    <submittedName>
        <fullName evidence="11">Subtilisin-like protease PR1I</fullName>
    </submittedName>
</protein>
<evidence type="ECO:0000256" key="5">
    <source>
        <dbReference type="ARBA" id="ARBA00022825"/>
    </source>
</evidence>
<evidence type="ECO:0000256" key="2">
    <source>
        <dbReference type="ARBA" id="ARBA00022670"/>
    </source>
</evidence>
<feature type="active site" description="Charge relay system" evidence="6">
    <location>
        <position position="173"/>
    </location>
</feature>
<dbReference type="EMBL" id="JAGPNK010000007">
    <property type="protein sequence ID" value="KAH7318414.1"/>
    <property type="molecule type" value="Genomic_DNA"/>
</dbReference>
<dbReference type="PANTHER" id="PTHR43806">
    <property type="entry name" value="PEPTIDASE S8"/>
    <property type="match status" value="1"/>
</dbReference>
<feature type="domain" description="Inhibitor I9" evidence="10">
    <location>
        <begin position="35"/>
        <end position="102"/>
    </location>
</feature>
<comment type="similarity">
    <text evidence="1 6 7">Belongs to the peptidase S8 family.</text>
</comment>
<dbReference type="Proteomes" id="UP000813444">
    <property type="component" value="Unassembled WGS sequence"/>
</dbReference>
<dbReference type="CDD" id="cd04077">
    <property type="entry name" value="Peptidases_S8_PCSK9_ProteinaseK_like"/>
    <property type="match status" value="1"/>
</dbReference>
<evidence type="ECO:0000259" key="9">
    <source>
        <dbReference type="Pfam" id="PF00082"/>
    </source>
</evidence>
<dbReference type="InterPro" id="IPR050131">
    <property type="entry name" value="Peptidase_S8_subtilisin-like"/>
</dbReference>
<dbReference type="InterPro" id="IPR010259">
    <property type="entry name" value="S8pro/Inhibitor_I9"/>
</dbReference>
<keyword evidence="4 6" id="KW-0378">Hydrolase</keyword>
<dbReference type="PROSITE" id="PS00137">
    <property type="entry name" value="SUBTILASE_HIS"/>
    <property type="match status" value="1"/>
</dbReference>
<dbReference type="GO" id="GO:0006508">
    <property type="term" value="P:proteolysis"/>
    <property type="evidence" value="ECO:0007669"/>
    <property type="project" value="UniProtKB-KW"/>
</dbReference>
<dbReference type="SUPFAM" id="SSF52743">
    <property type="entry name" value="Subtilisin-like"/>
    <property type="match status" value="1"/>
</dbReference>
<dbReference type="AlphaFoldDB" id="A0A8K0WQR6"/>
<dbReference type="Pfam" id="PF05922">
    <property type="entry name" value="Inhibitor_I9"/>
    <property type="match status" value="1"/>
</dbReference>
<evidence type="ECO:0000256" key="3">
    <source>
        <dbReference type="ARBA" id="ARBA00022729"/>
    </source>
</evidence>
<keyword evidence="3 8" id="KW-0732">Signal</keyword>
<feature type="chain" id="PRO_5035433652" evidence="8">
    <location>
        <begin position="16"/>
        <end position="386"/>
    </location>
</feature>
<evidence type="ECO:0000313" key="11">
    <source>
        <dbReference type="EMBL" id="KAH7318414.1"/>
    </source>
</evidence>
<feature type="signal peptide" evidence="8">
    <location>
        <begin position="1"/>
        <end position="15"/>
    </location>
</feature>
<organism evidence="11 12">
    <name type="scientific">Stachybotrys elegans</name>
    <dbReference type="NCBI Taxonomy" id="80388"/>
    <lineage>
        <taxon>Eukaryota</taxon>
        <taxon>Fungi</taxon>
        <taxon>Dikarya</taxon>
        <taxon>Ascomycota</taxon>
        <taxon>Pezizomycotina</taxon>
        <taxon>Sordariomycetes</taxon>
        <taxon>Hypocreomycetidae</taxon>
        <taxon>Hypocreales</taxon>
        <taxon>Stachybotryaceae</taxon>
        <taxon>Stachybotrys</taxon>
    </lineage>
</organism>
<dbReference type="InterPro" id="IPR036852">
    <property type="entry name" value="Peptidase_S8/S53_dom_sf"/>
</dbReference>
<dbReference type="PROSITE" id="PS00136">
    <property type="entry name" value="SUBTILASE_ASP"/>
    <property type="match status" value="1"/>
</dbReference>
<evidence type="ECO:0000256" key="6">
    <source>
        <dbReference type="PROSITE-ProRule" id="PRU01240"/>
    </source>
</evidence>
<evidence type="ECO:0000256" key="1">
    <source>
        <dbReference type="ARBA" id="ARBA00011073"/>
    </source>
</evidence>
<reference evidence="11" key="1">
    <citation type="journal article" date="2021" name="Nat. Commun.">
        <title>Genetic determinants of endophytism in the Arabidopsis root mycobiome.</title>
        <authorList>
            <person name="Mesny F."/>
            <person name="Miyauchi S."/>
            <person name="Thiergart T."/>
            <person name="Pickel B."/>
            <person name="Atanasova L."/>
            <person name="Karlsson M."/>
            <person name="Huettel B."/>
            <person name="Barry K.W."/>
            <person name="Haridas S."/>
            <person name="Chen C."/>
            <person name="Bauer D."/>
            <person name="Andreopoulos W."/>
            <person name="Pangilinan J."/>
            <person name="LaButti K."/>
            <person name="Riley R."/>
            <person name="Lipzen A."/>
            <person name="Clum A."/>
            <person name="Drula E."/>
            <person name="Henrissat B."/>
            <person name="Kohler A."/>
            <person name="Grigoriev I.V."/>
            <person name="Martin F.M."/>
            <person name="Hacquard S."/>
        </authorList>
    </citation>
    <scope>NUCLEOTIDE SEQUENCE</scope>
    <source>
        <strain evidence="11">MPI-CAGE-CH-0235</strain>
    </source>
</reference>
<feature type="domain" description="Peptidase S8/S53" evidence="9">
    <location>
        <begin position="133"/>
        <end position="349"/>
    </location>
</feature>
<evidence type="ECO:0000256" key="4">
    <source>
        <dbReference type="ARBA" id="ARBA00022801"/>
    </source>
</evidence>
<feature type="active site" description="Charge relay system" evidence="6">
    <location>
        <position position="335"/>
    </location>
</feature>
<dbReference type="PROSITE" id="PS00138">
    <property type="entry name" value="SUBTILASE_SER"/>
    <property type="match status" value="1"/>
</dbReference>
<gene>
    <name evidence="11" type="ORF">B0I35DRAFT_478923</name>
</gene>
<dbReference type="Pfam" id="PF00082">
    <property type="entry name" value="Peptidase_S8"/>
    <property type="match status" value="1"/>
</dbReference>
<dbReference type="InterPro" id="IPR000209">
    <property type="entry name" value="Peptidase_S8/S53_dom"/>
</dbReference>
<evidence type="ECO:0000256" key="7">
    <source>
        <dbReference type="RuleBase" id="RU003355"/>
    </source>
</evidence>
<dbReference type="Gene3D" id="3.40.50.200">
    <property type="entry name" value="Peptidase S8/S53 domain"/>
    <property type="match status" value="1"/>
</dbReference>
<dbReference type="InterPro" id="IPR034193">
    <property type="entry name" value="PCSK9_ProteinaseK-like"/>
</dbReference>
<dbReference type="PANTHER" id="PTHR43806:SF58">
    <property type="entry name" value="ALKALINE PROTEASE 1-RELATED"/>
    <property type="match status" value="1"/>
</dbReference>